<evidence type="ECO:0000259" key="9">
    <source>
        <dbReference type="Pfam" id="PF01824"/>
    </source>
</evidence>
<dbReference type="GO" id="GO:0003723">
    <property type="term" value="F:RNA binding"/>
    <property type="evidence" value="ECO:0007669"/>
    <property type="project" value="UniProtKB-KW"/>
</dbReference>
<name>A0A6B7KFY9_9CARY</name>
<dbReference type="PANTHER" id="PTHR34811:SF1">
    <property type="entry name" value="MATURASE K"/>
    <property type="match status" value="1"/>
</dbReference>
<gene>
    <name evidence="6 10" type="primary">matK</name>
</gene>
<evidence type="ECO:0000256" key="7">
    <source>
        <dbReference type="RuleBase" id="RU004226"/>
    </source>
</evidence>
<dbReference type="GO" id="GO:0009507">
    <property type="term" value="C:chloroplast"/>
    <property type="evidence" value="ECO:0007669"/>
    <property type="project" value="UniProtKB-SubCell"/>
</dbReference>
<protein>
    <recommendedName>
        <fullName evidence="6">Maturase K</fullName>
    </recommendedName>
    <alternativeName>
        <fullName evidence="6">Intron maturase</fullName>
    </alternativeName>
</protein>
<keyword evidence="2 7" id="KW-0934">Plastid</keyword>
<comment type="similarity">
    <text evidence="1 6">Belongs to the intron maturase 2 family. MatK subfamily.</text>
</comment>
<dbReference type="InterPro" id="IPR002866">
    <property type="entry name" value="Maturase_MatK"/>
</dbReference>
<dbReference type="GO" id="GO:0008380">
    <property type="term" value="P:RNA splicing"/>
    <property type="evidence" value="ECO:0007669"/>
    <property type="project" value="UniProtKB-UniRule"/>
</dbReference>
<proteinExistence type="inferred from homology"/>
<evidence type="ECO:0000256" key="5">
    <source>
        <dbReference type="ARBA" id="ARBA00022884"/>
    </source>
</evidence>
<keyword evidence="7 10" id="KW-0150">Chloroplast</keyword>
<evidence type="ECO:0000259" key="8">
    <source>
        <dbReference type="Pfam" id="PF01348"/>
    </source>
</evidence>
<evidence type="ECO:0000313" key="10">
    <source>
        <dbReference type="EMBL" id="QEG99351.1"/>
    </source>
</evidence>
<feature type="domain" description="Maturase MatK N-terminal" evidence="9">
    <location>
        <begin position="1"/>
        <end position="329"/>
    </location>
</feature>
<keyword evidence="4 6" id="KW-0819">tRNA processing</keyword>
<dbReference type="InterPro" id="IPR024942">
    <property type="entry name" value="Maturase_MatK_N"/>
</dbReference>
<feature type="domain" description="Domain X" evidence="8">
    <location>
        <begin position="358"/>
        <end position="462"/>
    </location>
</feature>
<dbReference type="RefSeq" id="YP_011014120.1">
    <property type="nucleotide sequence ID" value="NC_085474.1"/>
</dbReference>
<evidence type="ECO:0000256" key="3">
    <source>
        <dbReference type="ARBA" id="ARBA00022664"/>
    </source>
</evidence>
<keyword evidence="3 6" id="KW-0507">mRNA processing</keyword>
<dbReference type="InterPro" id="IPR024937">
    <property type="entry name" value="Domain_X"/>
</dbReference>
<comment type="subcellular location">
    <subcellularLocation>
        <location evidence="6">Plastid</location>
        <location evidence="6">Chloroplast</location>
    </subcellularLocation>
</comment>
<geneLocation type="chloroplast" evidence="10"/>
<dbReference type="EMBL" id="MK341389">
    <property type="protein sequence ID" value="QEG99351.1"/>
    <property type="molecule type" value="Genomic_DNA"/>
</dbReference>
<dbReference type="GO" id="GO:0006397">
    <property type="term" value="P:mRNA processing"/>
    <property type="evidence" value="ECO:0007669"/>
    <property type="project" value="UniProtKB-KW"/>
</dbReference>
<dbReference type="HAMAP" id="MF_01390">
    <property type="entry name" value="MatK"/>
    <property type="match status" value="1"/>
</dbReference>
<evidence type="ECO:0000256" key="1">
    <source>
        <dbReference type="ARBA" id="ARBA00006621"/>
    </source>
</evidence>
<reference evidence="10" key="1">
    <citation type="submission" date="2018-12" db="EMBL/GenBank/DDBJ databases">
        <title>Evolutionary radiations of cushion plants on the Qinghai-Tibet Plateau: insights from molecular phylogenetic analysis of two subgenera of Arenaria and Thylacospermum (Caryophyllaceae).</title>
        <authorList>
            <person name="Xu B."/>
            <person name="Luo D."/>
            <person name="Li Z.-M."/>
            <person name="Sun H."/>
        </authorList>
    </citation>
    <scope>NUCLEOTIDE SEQUENCE</scope>
    <source>
        <strain evidence="10">XUBo740</strain>
    </source>
</reference>
<dbReference type="GO" id="GO:0008033">
    <property type="term" value="P:tRNA processing"/>
    <property type="evidence" value="ECO:0007669"/>
    <property type="project" value="UniProtKB-KW"/>
</dbReference>
<accession>A0A6B7KFY9</accession>
<keyword evidence="5 6" id="KW-0694">RNA-binding</keyword>
<dbReference type="PANTHER" id="PTHR34811">
    <property type="entry name" value="MATURASE K"/>
    <property type="match status" value="1"/>
</dbReference>
<dbReference type="AlphaFoldDB" id="A0A6B7KFY9"/>
<dbReference type="GeneID" id="87718045"/>
<evidence type="ECO:0000256" key="6">
    <source>
        <dbReference type="HAMAP-Rule" id="MF_01390"/>
    </source>
</evidence>
<dbReference type="Pfam" id="PF01348">
    <property type="entry name" value="Intron_maturas2"/>
    <property type="match status" value="1"/>
</dbReference>
<evidence type="ECO:0000256" key="4">
    <source>
        <dbReference type="ARBA" id="ARBA00022694"/>
    </source>
</evidence>
<sequence>MQEFQGYLERESSCQHIFFYPLIFQEYLFSFAYGLNKSILLETSGDRKYSLLIVKRLITRMYYQQNNLLFLANASKQNNFLGHKHNVYSQMISEGFVVIVEIPFSLLLIASLQRKKKIKSYNLRSIHSIFPFLEDKIVHLSYVLDILIPYPAHLEILVHTLRYWVKDASCLHLLQFFLYEYYNWNSFFIPKKSISIFFKRNKRLFLFLYNCHVCEYESIFFFLCSQSSHLQSTSYRVLLERIYFYGKFEYLVKLFTKDFDVILWLFKEPSPHSVRYKGKSILSLKGTPFLIHKWKFYLMHFWQYHFSVWSQPRRIRINSLSTHFLDFMGFLSSVQPTSSVVRSQMLEKGFLIDNKIKKFEPKIPISPLIGSLVKAQFCNGLKQPISKSVWVDLSDFDIIDRFWRICRNLSHYYSGSARKKSLYQLKYILQISCARTLARKHKNAVRVFLKILGSELFFFTEEEKVLSFIIPKNDYRGCIWYLDIICSHNLTNDE</sequence>
<evidence type="ECO:0000256" key="2">
    <source>
        <dbReference type="ARBA" id="ARBA00022640"/>
    </source>
</evidence>
<dbReference type="Pfam" id="PF01824">
    <property type="entry name" value="MatK_N"/>
    <property type="match status" value="1"/>
</dbReference>
<organism evidence="10">
    <name type="scientific">Arenaria roborowskii</name>
    <dbReference type="NCBI Taxonomy" id="1137814"/>
    <lineage>
        <taxon>Eukaryota</taxon>
        <taxon>Viridiplantae</taxon>
        <taxon>Streptophyta</taxon>
        <taxon>Embryophyta</taxon>
        <taxon>Tracheophyta</taxon>
        <taxon>Spermatophyta</taxon>
        <taxon>Magnoliopsida</taxon>
        <taxon>eudicotyledons</taxon>
        <taxon>Gunneridae</taxon>
        <taxon>Pentapetalae</taxon>
        <taxon>Caryophyllales</taxon>
        <taxon>Caryophyllaceae</taxon>
        <taxon>Arenarieae</taxon>
        <taxon>Arenaria</taxon>
    </lineage>
</organism>
<comment type="function">
    <text evidence="6 7">Usually encoded in the trnK tRNA gene intron. Probably assists in splicing its own and other chloroplast group II introns.</text>
</comment>